<name>A0ABN3Q1Z9_9ACTN</name>
<keyword evidence="2" id="KW-1185">Reference proteome</keyword>
<accession>A0ABN3Q1Z9</accession>
<proteinExistence type="predicted"/>
<evidence type="ECO:0000313" key="2">
    <source>
        <dbReference type="Proteomes" id="UP001501447"/>
    </source>
</evidence>
<comment type="caution">
    <text evidence="1">The sequence shown here is derived from an EMBL/GenBank/DDBJ whole genome shotgun (WGS) entry which is preliminary data.</text>
</comment>
<organism evidence="1 2">
    <name type="scientific">Streptomyces axinellae</name>
    <dbReference type="NCBI Taxonomy" id="552788"/>
    <lineage>
        <taxon>Bacteria</taxon>
        <taxon>Bacillati</taxon>
        <taxon>Actinomycetota</taxon>
        <taxon>Actinomycetes</taxon>
        <taxon>Kitasatosporales</taxon>
        <taxon>Streptomycetaceae</taxon>
        <taxon>Streptomyces</taxon>
    </lineage>
</organism>
<dbReference type="Proteomes" id="UP001501447">
    <property type="component" value="Unassembled WGS sequence"/>
</dbReference>
<gene>
    <name evidence="1" type="ORF">GCM10009863_28100</name>
</gene>
<reference evidence="1 2" key="1">
    <citation type="journal article" date="2019" name="Int. J. Syst. Evol. Microbiol.">
        <title>The Global Catalogue of Microorganisms (GCM) 10K type strain sequencing project: providing services to taxonomists for standard genome sequencing and annotation.</title>
        <authorList>
            <consortium name="The Broad Institute Genomics Platform"/>
            <consortium name="The Broad Institute Genome Sequencing Center for Infectious Disease"/>
            <person name="Wu L."/>
            <person name="Ma J."/>
        </authorList>
    </citation>
    <scope>NUCLEOTIDE SEQUENCE [LARGE SCALE GENOMIC DNA]</scope>
    <source>
        <strain evidence="1 2">JCM 16373</strain>
    </source>
</reference>
<dbReference type="EMBL" id="BAAARJ010000008">
    <property type="protein sequence ID" value="GAA2612759.1"/>
    <property type="molecule type" value="Genomic_DNA"/>
</dbReference>
<sequence length="158" mass="17694">MAAIAGLALLISASQSLLLNRPDRGSVPVFRKEKSGGQEATEHRYLTWDVRRRAESTFHPGGPDRFGFQGRKLGGELTFSVPHNCADRRIRWEIRADGERVGSGALRWLHTYKVTTDFALDRTPESVTLLMYWDGGGTDCPSFSAEWEDPLVNRDLTS</sequence>
<evidence type="ECO:0000313" key="1">
    <source>
        <dbReference type="EMBL" id="GAA2612759.1"/>
    </source>
</evidence>
<protein>
    <submittedName>
        <fullName evidence="1">Uncharacterized protein</fullName>
    </submittedName>
</protein>